<evidence type="ECO:0000256" key="1">
    <source>
        <dbReference type="ARBA" id="ARBA00023016"/>
    </source>
</evidence>
<dbReference type="Gene3D" id="3.40.50.880">
    <property type="match status" value="1"/>
</dbReference>
<dbReference type="Proteomes" id="UP000197003">
    <property type="component" value="Chromosome"/>
</dbReference>
<dbReference type="GO" id="GO:0005737">
    <property type="term" value="C:cytoplasm"/>
    <property type="evidence" value="ECO:0007669"/>
    <property type="project" value="TreeGrafter"/>
</dbReference>
<keyword evidence="5" id="KW-0808">Transferase</keyword>
<evidence type="ECO:0000256" key="2">
    <source>
        <dbReference type="ARBA" id="ARBA00023239"/>
    </source>
</evidence>
<dbReference type="PANTHER" id="PTHR48094">
    <property type="entry name" value="PROTEIN/NUCLEIC ACID DEGLYCASE DJ-1-RELATED"/>
    <property type="match status" value="1"/>
</dbReference>
<dbReference type="GO" id="GO:0019243">
    <property type="term" value="P:methylglyoxal catabolic process to D-lactate via S-lactoyl-glutathione"/>
    <property type="evidence" value="ECO:0007669"/>
    <property type="project" value="TreeGrafter"/>
</dbReference>
<protein>
    <submittedName>
        <fullName evidence="5">Type 1 glutamine amidotransferase domain-containing protein</fullName>
    </submittedName>
</protein>
<keyword evidence="1" id="KW-0346">Stress response</keyword>
<dbReference type="GO" id="GO:0016740">
    <property type="term" value="F:transferase activity"/>
    <property type="evidence" value="ECO:0007669"/>
    <property type="project" value="UniProtKB-KW"/>
</dbReference>
<organism evidence="5 6">
    <name type="scientific">Bdellovibrio bacteriovorus</name>
    <dbReference type="NCBI Taxonomy" id="959"/>
    <lineage>
        <taxon>Bacteria</taxon>
        <taxon>Pseudomonadati</taxon>
        <taxon>Bdellovibrionota</taxon>
        <taxon>Bdellovibrionia</taxon>
        <taxon>Bdellovibrionales</taxon>
        <taxon>Pseudobdellovibrionaceae</taxon>
        <taxon>Bdellovibrio</taxon>
    </lineage>
</organism>
<dbReference type="GO" id="GO:0019172">
    <property type="term" value="F:glyoxalase III activity"/>
    <property type="evidence" value="ECO:0007669"/>
    <property type="project" value="TreeGrafter"/>
</dbReference>
<gene>
    <name evidence="5" type="ORF">B9G79_11225</name>
</gene>
<proteinExistence type="inferred from homology"/>
<dbReference type="InterPro" id="IPR050325">
    <property type="entry name" value="Prot/Nucl_acid_deglycase"/>
</dbReference>
<dbReference type="Pfam" id="PF01965">
    <property type="entry name" value="DJ-1_PfpI"/>
    <property type="match status" value="1"/>
</dbReference>
<dbReference type="PANTHER" id="PTHR48094:SF11">
    <property type="entry name" value="GLUTATHIONE-INDEPENDENT GLYOXALASE HSP31-RELATED"/>
    <property type="match status" value="1"/>
</dbReference>
<name>A0A1Z3N9I0_BDEBC</name>
<evidence type="ECO:0000259" key="4">
    <source>
        <dbReference type="Pfam" id="PF01965"/>
    </source>
</evidence>
<evidence type="ECO:0000313" key="5">
    <source>
        <dbReference type="EMBL" id="ASD64095.1"/>
    </source>
</evidence>
<dbReference type="OrthoDB" id="5290541at2"/>
<comment type="similarity">
    <text evidence="3">Belongs to the peptidase C56 family. HSP31-like subfamily.</text>
</comment>
<dbReference type="CDD" id="cd03141">
    <property type="entry name" value="GATase1_Hsp31_like"/>
    <property type="match status" value="1"/>
</dbReference>
<dbReference type="InterPro" id="IPR029062">
    <property type="entry name" value="Class_I_gatase-like"/>
</dbReference>
<dbReference type="EMBL" id="CP020946">
    <property type="protein sequence ID" value="ASD64095.1"/>
    <property type="molecule type" value="Genomic_DNA"/>
</dbReference>
<feature type="domain" description="DJ-1/PfpI" evidence="4">
    <location>
        <begin position="28"/>
        <end position="221"/>
    </location>
</feature>
<evidence type="ECO:0000313" key="6">
    <source>
        <dbReference type="Proteomes" id="UP000197003"/>
    </source>
</evidence>
<dbReference type="InterPro" id="IPR002818">
    <property type="entry name" value="DJ-1/PfpI"/>
</dbReference>
<dbReference type="SUPFAM" id="SSF52317">
    <property type="entry name" value="Class I glutamine amidotransferase-like"/>
    <property type="match status" value="1"/>
</dbReference>
<sequence>MKSHKVLFVLTSTDQLGDTGHHTGAYLSEITHPYDEFVRAGYDVDMISPLGGKVPLDGVKMDDPLNATWMNDEEFLSKVEGTIKPWQVSSRDYCAIFFAGGHGTMFDFPENLQLQKLTAEIYENNGVVGAVCHGPAALVNVRLSDGQYLVKGHEISSFTNEEEEFVGMEKSVPFLLQTRLQERGAHHTSSPKFAGHVVKSGRLVTGQNPASAAGVGKAMVEVLEFIEEGRIVPEQNWCEWHEPRQDHRGVL</sequence>
<dbReference type="RefSeq" id="WP_088565580.1">
    <property type="nucleotide sequence ID" value="NZ_CP020946.1"/>
</dbReference>
<accession>A0A1Z3N9I0</accession>
<keyword evidence="5" id="KW-0315">Glutamine amidotransferase</keyword>
<reference evidence="5 6" key="1">
    <citation type="submission" date="2017-04" db="EMBL/GenBank/DDBJ databases">
        <title>Whole genome sequence of Bdellovibrio bacteriovorus strain SSB218315.</title>
        <authorList>
            <person name="Oyedara O."/>
            <person name="Rodriguez-Perez M.A."/>
        </authorList>
    </citation>
    <scope>NUCLEOTIDE SEQUENCE [LARGE SCALE GENOMIC DNA]</scope>
    <source>
        <strain evidence="5 6">SSB218315</strain>
    </source>
</reference>
<keyword evidence="2" id="KW-0456">Lyase</keyword>
<dbReference type="AlphaFoldDB" id="A0A1Z3N9I0"/>
<evidence type="ECO:0000256" key="3">
    <source>
        <dbReference type="ARBA" id="ARBA00038493"/>
    </source>
</evidence>